<keyword evidence="1" id="KW-0472">Membrane</keyword>
<accession>A0A368T8F0</accession>
<feature type="transmembrane region" description="Helical" evidence="1">
    <location>
        <begin position="138"/>
        <end position="159"/>
    </location>
</feature>
<dbReference type="AlphaFoldDB" id="A0A368T8F0"/>
<evidence type="ECO:0000313" key="2">
    <source>
        <dbReference type="EMBL" id="RCV60521.1"/>
    </source>
</evidence>
<feature type="transmembrane region" description="Helical" evidence="1">
    <location>
        <begin position="179"/>
        <end position="197"/>
    </location>
</feature>
<name>A0A368T8F0_9ACTN</name>
<gene>
    <name evidence="2" type="ORF">DEF24_07000</name>
</gene>
<feature type="transmembrane region" description="Helical" evidence="1">
    <location>
        <begin position="97"/>
        <end position="117"/>
    </location>
</feature>
<keyword evidence="3" id="KW-1185">Reference proteome</keyword>
<dbReference type="InterPro" id="IPR021354">
    <property type="entry name" value="DUF2975"/>
</dbReference>
<keyword evidence="1" id="KW-1133">Transmembrane helix</keyword>
<protein>
    <recommendedName>
        <fullName evidence="4">DUF2975 domain-containing protein</fullName>
    </recommendedName>
</protein>
<reference evidence="2 3" key="1">
    <citation type="submission" date="2018-04" db="EMBL/GenBank/DDBJ databases">
        <title>Novel actinobacteria from marine sediment.</title>
        <authorList>
            <person name="Ng Z.Y."/>
            <person name="Tan G.Y.A."/>
        </authorList>
    </citation>
    <scope>NUCLEOTIDE SEQUENCE [LARGE SCALE GENOMIC DNA]</scope>
    <source>
        <strain evidence="2 3">TPS81</strain>
    </source>
</reference>
<evidence type="ECO:0008006" key="4">
    <source>
        <dbReference type="Google" id="ProtNLM"/>
    </source>
</evidence>
<organism evidence="2 3">
    <name type="scientific">Marinitenerispora sediminis</name>
    <dbReference type="NCBI Taxonomy" id="1931232"/>
    <lineage>
        <taxon>Bacteria</taxon>
        <taxon>Bacillati</taxon>
        <taxon>Actinomycetota</taxon>
        <taxon>Actinomycetes</taxon>
        <taxon>Streptosporangiales</taxon>
        <taxon>Nocardiopsidaceae</taxon>
        <taxon>Marinitenerispora</taxon>
    </lineage>
</organism>
<keyword evidence="1" id="KW-0812">Transmembrane</keyword>
<evidence type="ECO:0000313" key="3">
    <source>
        <dbReference type="Proteomes" id="UP000253318"/>
    </source>
</evidence>
<sequence length="210" mass="21577">MPSRCADMSPRTRSWLKPLDRLLAVLGVLTALAAVAILADPLIALATSGHARLPYEFTIPADMLDGLRADEGVLRPGAEFSGDVGVTLAQPNAWQTLLGMVAAGLPPALLVAGILLLRHTIRLVLADGPFTAAVAARLRALGVLTVLGSLGSSVVSLAADVPFTNAVLASGFTLSWDVPVVPIACGIGVLVIAEIVAHGIGLREDLEGTV</sequence>
<dbReference type="Pfam" id="PF11188">
    <property type="entry name" value="DUF2975"/>
    <property type="match status" value="1"/>
</dbReference>
<dbReference type="Proteomes" id="UP000253318">
    <property type="component" value="Unassembled WGS sequence"/>
</dbReference>
<evidence type="ECO:0000256" key="1">
    <source>
        <dbReference type="SAM" id="Phobius"/>
    </source>
</evidence>
<dbReference type="EMBL" id="QEIN01000038">
    <property type="protein sequence ID" value="RCV60521.1"/>
    <property type="molecule type" value="Genomic_DNA"/>
</dbReference>
<comment type="caution">
    <text evidence="2">The sequence shown here is derived from an EMBL/GenBank/DDBJ whole genome shotgun (WGS) entry which is preliminary data.</text>
</comment>
<proteinExistence type="predicted"/>